<reference evidence="2 3" key="1">
    <citation type="submission" date="2015-12" db="EMBL/GenBank/DDBJ databases">
        <title>Complete genome sequence of Pseudoalteromonas rubra SCSIO 6842, harboring a conjugative plasmid.</title>
        <authorList>
            <person name="Li B."/>
            <person name="Wang X."/>
        </authorList>
    </citation>
    <scope>NUCLEOTIDE SEQUENCE [LARGE SCALE GENOMIC DNA]</scope>
    <source>
        <strain evidence="2 3">SCSIO 6842</strain>
    </source>
</reference>
<gene>
    <name evidence="2" type="ORF">AT705_17270</name>
</gene>
<dbReference type="Proteomes" id="UP000069015">
    <property type="component" value="Chromosome 1"/>
</dbReference>
<organism evidence="2 3">
    <name type="scientific">Pseudoalteromonas rubra</name>
    <dbReference type="NCBI Taxonomy" id="43658"/>
    <lineage>
        <taxon>Bacteria</taxon>
        <taxon>Pseudomonadati</taxon>
        <taxon>Pseudomonadota</taxon>
        <taxon>Gammaproteobacteria</taxon>
        <taxon>Alteromonadales</taxon>
        <taxon>Pseudoalteromonadaceae</taxon>
        <taxon>Pseudoalteromonas</taxon>
    </lineage>
</organism>
<dbReference type="KEGG" id="prr:AT705_17270"/>
<feature type="signal peptide" evidence="1">
    <location>
        <begin position="1"/>
        <end position="19"/>
    </location>
</feature>
<feature type="chain" id="PRO_5006835212" evidence="1">
    <location>
        <begin position="20"/>
        <end position="111"/>
    </location>
</feature>
<dbReference type="OrthoDB" id="6299536at2"/>
<evidence type="ECO:0000256" key="1">
    <source>
        <dbReference type="SAM" id="SignalP"/>
    </source>
</evidence>
<dbReference type="EMBL" id="CP013611">
    <property type="protein sequence ID" value="ALU44529.1"/>
    <property type="molecule type" value="Genomic_DNA"/>
</dbReference>
<name>A0A0U2Z9I8_9GAMM</name>
<keyword evidence="1" id="KW-0732">Signal</keyword>
<dbReference type="RefSeq" id="WP_058797511.1">
    <property type="nucleotide sequence ID" value="NZ_CP013611.1"/>
</dbReference>
<proteinExistence type="predicted"/>
<dbReference type="AlphaFoldDB" id="A0A0U2Z9I8"/>
<accession>A0A0U2Z9I8</accession>
<sequence length="111" mass="12261">MKKLIIGCFLFLFCSVSNAQVYQSGPIKVQSLRVTNNVTYVRFSPALNACEGGYHYRMHAKVNNDNTALISSLLTAYTAQKTLGYVFVSGEGKACSPSHILTLDMIEFSQQ</sequence>
<protein>
    <submittedName>
        <fullName evidence="2">Uncharacterized protein</fullName>
    </submittedName>
</protein>
<evidence type="ECO:0000313" key="3">
    <source>
        <dbReference type="Proteomes" id="UP000069015"/>
    </source>
</evidence>
<evidence type="ECO:0000313" key="2">
    <source>
        <dbReference type="EMBL" id="ALU44529.1"/>
    </source>
</evidence>